<reference evidence="3 4" key="1">
    <citation type="submission" date="2023-06" db="EMBL/GenBank/DDBJ databases">
        <title>Black Yeasts Isolated from many extreme environments.</title>
        <authorList>
            <person name="Coleine C."/>
            <person name="Stajich J.E."/>
            <person name="Selbmann L."/>
        </authorList>
    </citation>
    <scope>NUCLEOTIDE SEQUENCE [LARGE SCALE GENOMIC DNA]</scope>
    <source>
        <strain evidence="3 4">CCFEE 5887</strain>
    </source>
</reference>
<sequence>MALSLDNPHGWTTNNSVAQNSTQAPAAPTTQQLEAREGPAPARWQAVREEIRVLYEKKPLRDVRRILEQRHGFRATERMYKARLAQWGFSKNYSDKDYQICAVLHHARQKSGKRRTAFVIHGHKRSVKDLHKYIKGRKMSEDAFLATALKNIHIDSLAEHEQAQYAHVRAYTPPPGGPNTPKPDVDGDGDEQLPSPTQMQGTHTAGKYSSPRRKSASGSGSGSFSNHQGSHPLLQTKSSQSTTSLFPSPATQLTTSTRHMYGSQLSPSGNSVSVTWTSPSHPHLSTSPLDESFSSAALSYKSAQGIALGNYQDHSTHASSVQSSPCQQLGRDVEYMALQVTDGLPLRSLCGHDDIQAWRLLSETSSSDSGEYEHVCPGCYEPSRNHFVSLTNLELPQQSRNILNETIGGGDSTIFIPPSSRDHQHSWRWVARCFAACIYLSRGDDELSRRSLADANAEFKQMLVPTQDPKIVLALNQTLQILHMHDQGEITKKIMRSAYNVAQRVLGPEDPLTVITRWMVYVANLQMRDRDITSFTLYGVYGHYLRQHGPEDPRSIASLYCHGYMLNVERRLEPAEQVLRDVYTISCANLGPRHLQSLSALTNMARCLERQGKLDQAIEMMERVIKDSRDTLGESHPRRLESMRILGTFLEQRGDLGMAERLYWRVLEGRIKMLGVNHKFTLGAREGLEALLKRVGKWDAPGPRYVDGDGDENKGQNGQSEAQTRIQDLFEWNPYEISEDVAVSIDGDLSDGVGSEHDAF</sequence>
<feature type="region of interest" description="Disordered" evidence="1">
    <location>
        <begin position="1"/>
        <end position="41"/>
    </location>
</feature>
<dbReference type="EMBL" id="JAXLQG010000002">
    <property type="protein sequence ID" value="KAK5543912.1"/>
    <property type="molecule type" value="Genomic_DNA"/>
</dbReference>
<feature type="compositionally biased region" description="Low complexity" evidence="1">
    <location>
        <begin position="216"/>
        <end position="245"/>
    </location>
</feature>
<feature type="compositionally biased region" description="Low complexity" evidence="1">
    <location>
        <begin position="277"/>
        <end position="289"/>
    </location>
</feature>
<evidence type="ECO:0000313" key="3">
    <source>
        <dbReference type="EMBL" id="KAK5543912.1"/>
    </source>
</evidence>
<evidence type="ECO:0000256" key="1">
    <source>
        <dbReference type="SAM" id="MobiDB-lite"/>
    </source>
</evidence>
<dbReference type="SUPFAM" id="SSF48452">
    <property type="entry name" value="TPR-like"/>
    <property type="match status" value="1"/>
</dbReference>
<dbReference type="Proteomes" id="UP001345827">
    <property type="component" value="Unassembled WGS sequence"/>
</dbReference>
<proteinExistence type="predicted"/>
<feature type="domain" description="Clr5" evidence="2">
    <location>
        <begin position="42"/>
        <end position="91"/>
    </location>
</feature>
<feature type="region of interest" description="Disordered" evidence="1">
    <location>
        <begin position="169"/>
        <end position="289"/>
    </location>
</feature>
<dbReference type="InterPro" id="IPR011990">
    <property type="entry name" value="TPR-like_helical_dom_sf"/>
</dbReference>
<evidence type="ECO:0000313" key="4">
    <source>
        <dbReference type="Proteomes" id="UP001345827"/>
    </source>
</evidence>
<evidence type="ECO:0000259" key="2">
    <source>
        <dbReference type="Pfam" id="PF14420"/>
    </source>
</evidence>
<comment type="caution">
    <text evidence="3">The sequence shown here is derived from an EMBL/GenBank/DDBJ whole genome shotgun (WGS) entry which is preliminary data.</text>
</comment>
<protein>
    <recommendedName>
        <fullName evidence="2">Clr5 domain-containing protein</fullName>
    </recommendedName>
</protein>
<dbReference type="InterPro" id="IPR025676">
    <property type="entry name" value="Clr5_dom"/>
</dbReference>
<dbReference type="PANTHER" id="PTHR38788:SF3">
    <property type="entry name" value="CLR5 DOMAIN-CONTAINING PROTEIN"/>
    <property type="match status" value="1"/>
</dbReference>
<dbReference type="Pfam" id="PF13424">
    <property type="entry name" value="TPR_12"/>
    <property type="match status" value="1"/>
</dbReference>
<accession>A0AAV9QL32</accession>
<keyword evidence="4" id="KW-1185">Reference proteome</keyword>
<organism evidence="3 4">
    <name type="scientific">Vermiconidia calcicola</name>
    <dbReference type="NCBI Taxonomy" id="1690605"/>
    <lineage>
        <taxon>Eukaryota</taxon>
        <taxon>Fungi</taxon>
        <taxon>Dikarya</taxon>
        <taxon>Ascomycota</taxon>
        <taxon>Pezizomycotina</taxon>
        <taxon>Dothideomycetes</taxon>
        <taxon>Dothideomycetidae</taxon>
        <taxon>Mycosphaerellales</taxon>
        <taxon>Extremaceae</taxon>
        <taxon>Vermiconidia</taxon>
    </lineage>
</organism>
<feature type="compositionally biased region" description="Polar residues" evidence="1">
    <location>
        <begin position="249"/>
        <end position="276"/>
    </location>
</feature>
<dbReference type="PANTHER" id="PTHR38788">
    <property type="entry name" value="CLR5 DOMAIN-CONTAINING PROTEIN"/>
    <property type="match status" value="1"/>
</dbReference>
<name>A0AAV9QL32_9PEZI</name>
<gene>
    <name evidence="3" type="ORF">LTR25_001527</name>
</gene>
<dbReference type="AlphaFoldDB" id="A0AAV9QL32"/>
<feature type="compositionally biased region" description="Pro residues" evidence="1">
    <location>
        <begin position="172"/>
        <end position="181"/>
    </location>
</feature>
<dbReference type="Gene3D" id="1.25.40.10">
    <property type="entry name" value="Tetratricopeptide repeat domain"/>
    <property type="match status" value="1"/>
</dbReference>
<dbReference type="Pfam" id="PF14420">
    <property type="entry name" value="Clr5"/>
    <property type="match status" value="1"/>
</dbReference>
<feature type="compositionally biased region" description="Polar residues" evidence="1">
    <location>
        <begin position="10"/>
        <end position="33"/>
    </location>
</feature>
<feature type="region of interest" description="Disordered" evidence="1">
    <location>
        <begin position="702"/>
        <end position="722"/>
    </location>
</feature>
<feature type="compositionally biased region" description="Polar residues" evidence="1">
    <location>
        <begin position="194"/>
        <end position="203"/>
    </location>
</feature>